<dbReference type="GO" id="GO:0010181">
    <property type="term" value="F:FMN binding"/>
    <property type="evidence" value="ECO:0007669"/>
    <property type="project" value="InterPro"/>
</dbReference>
<dbReference type="RefSeq" id="WP_183596966.1">
    <property type="nucleotide sequence ID" value="NZ_JACHXK010000001.1"/>
</dbReference>
<dbReference type="AlphaFoldDB" id="A0A7W5AU23"/>
<evidence type="ECO:0000313" key="5">
    <source>
        <dbReference type="Proteomes" id="UP000570361"/>
    </source>
</evidence>
<evidence type="ECO:0000256" key="1">
    <source>
        <dbReference type="ARBA" id="ARBA00022630"/>
    </source>
</evidence>
<dbReference type="InterPro" id="IPR013785">
    <property type="entry name" value="Aldolase_TIM"/>
</dbReference>
<dbReference type="Pfam" id="PF00724">
    <property type="entry name" value="Oxidored_FMN"/>
    <property type="match status" value="1"/>
</dbReference>
<proteinExistence type="predicted"/>
<dbReference type="InterPro" id="IPR001155">
    <property type="entry name" value="OxRdtase_FMN_N"/>
</dbReference>
<evidence type="ECO:0000313" key="4">
    <source>
        <dbReference type="EMBL" id="MBB3108668.1"/>
    </source>
</evidence>
<reference evidence="4 5" key="1">
    <citation type="submission" date="2020-08" db="EMBL/GenBank/DDBJ databases">
        <title>Genomic Encyclopedia of Type Strains, Phase III (KMG-III): the genomes of soil and plant-associated and newly described type strains.</title>
        <authorList>
            <person name="Whitman W."/>
        </authorList>
    </citation>
    <scope>NUCLEOTIDE SEQUENCE [LARGE SCALE GENOMIC DNA]</scope>
    <source>
        <strain evidence="4 5">CECT 5862</strain>
    </source>
</reference>
<dbReference type="SUPFAM" id="SSF51395">
    <property type="entry name" value="FMN-linked oxidoreductases"/>
    <property type="match status" value="1"/>
</dbReference>
<protein>
    <submittedName>
        <fullName evidence="4">2,4-dienoyl-CoA reductase-like NADH-dependent reductase (Old Yellow Enzyme family)</fullName>
    </submittedName>
</protein>
<dbReference type="Proteomes" id="UP000570361">
    <property type="component" value="Unassembled WGS sequence"/>
</dbReference>
<comment type="caution">
    <text evidence="4">The sequence shown here is derived from an EMBL/GenBank/DDBJ whole genome shotgun (WGS) entry which is preliminary data.</text>
</comment>
<keyword evidence="5" id="KW-1185">Reference proteome</keyword>
<dbReference type="EMBL" id="JACHXK010000001">
    <property type="protein sequence ID" value="MBB3108668.1"/>
    <property type="molecule type" value="Genomic_DNA"/>
</dbReference>
<dbReference type="PANTHER" id="PTHR43656:SF2">
    <property type="entry name" value="BINDING OXIDOREDUCTASE, PUTATIVE (AFU_ORTHOLOGUE AFUA_2G08260)-RELATED"/>
    <property type="match status" value="1"/>
</dbReference>
<sequence>MKPQYQPLFDSFKLKSGVELNNRLVMAPMTNFSSDEAGHVSDAELSYYEHRSAGVGLVITACTFVTANGKGFHGEFAGHQDEFVPSLKRLADGIKSKGAKAILQIFHAGRQAPAALVPNGDVVSASAVSSEQNPSVTPRELSEAEIESIIRDFGETTRRAIEAGYDGVEIHGANGYLIQQFFSPHANRREDRWGGDLEKRLAFPLAVVREVKRVVAEHAKAPFAVGYRFSPEEAETPGITMEETFRLLDTLALEELDYLHVSLMEFWSAPRRGADESKSRIEWIVDRVAGRVPVIGVGSIHTPDEAAKAFESGIELLALGRELIIEPHWVQKVRDGQESDIATTLTRNDQERLNVPTPLWQAIVNTPGWFPVAD</sequence>
<gene>
    <name evidence="4" type="ORF">FHS18_000696</name>
</gene>
<keyword evidence="1" id="KW-0285">Flavoprotein</keyword>
<dbReference type="CDD" id="cd04735">
    <property type="entry name" value="OYE_like_4_FMN"/>
    <property type="match status" value="1"/>
</dbReference>
<accession>A0A7W5AU23</accession>
<dbReference type="InterPro" id="IPR051799">
    <property type="entry name" value="NADH_flavin_oxidoreductase"/>
</dbReference>
<dbReference type="PANTHER" id="PTHR43656">
    <property type="entry name" value="BINDING OXIDOREDUCTASE, PUTATIVE (AFU_ORTHOLOGUE AFUA_2G08260)-RELATED"/>
    <property type="match status" value="1"/>
</dbReference>
<keyword evidence="2" id="KW-0560">Oxidoreductase</keyword>
<dbReference type="GO" id="GO:0016491">
    <property type="term" value="F:oxidoreductase activity"/>
    <property type="evidence" value="ECO:0007669"/>
    <property type="project" value="UniProtKB-KW"/>
</dbReference>
<evidence type="ECO:0000256" key="2">
    <source>
        <dbReference type="ARBA" id="ARBA00023002"/>
    </source>
</evidence>
<feature type="domain" description="NADH:flavin oxidoreductase/NADH oxidase N-terminal" evidence="3">
    <location>
        <begin position="8"/>
        <end position="338"/>
    </location>
</feature>
<dbReference type="Gene3D" id="3.20.20.70">
    <property type="entry name" value="Aldolase class I"/>
    <property type="match status" value="1"/>
</dbReference>
<evidence type="ECO:0000259" key="3">
    <source>
        <dbReference type="Pfam" id="PF00724"/>
    </source>
</evidence>
<name>A0A7W5AU23_9BACL</name>
<organism evidence="4 5">
    <name type="scientific">Paenibacillus phyllosphaerae</name>
    <dbReference type="NCBI Taxonomy" id="274593"/>
    <lineage>
        <taxon>Bacteria</taxon>
        <taxon>Bacillati</taxon>
        <taxon>Bacillota</taxon>
        <taxon>Bacilli</taxon>
        <taxon>Bacillales</taxon>
        <taxon>Paenibacillaceae</taxon>
        <taxon>Paenibacillus</taxon>
    </lineage>
</organism>